<organism evidence="1 2">
    <name type="scientific">Gracilibacillus salitolerans</name>
    <dbReference type="NCBI Taxonomy" id="2663022"/>
    <lineage>
        <taxon>Bacteria</taxon>
        <taxon>Bacillati</taxon>
        <taxon>Bacillota</taxon>
        <taxon>Bacilli</taxon>
        <taxon>Bacillales</taxon>
        <taxon>Bacillaceae</taxon>
        <taxon>Gracilibacillus</taxon>
    </lineage>
</organism>
<dbReference type="KEGG" id="grc:GI584_05955"/>
<keyword evidence="2" id="KW-1185">Reference proteome</keyword>
<evidence type="ECO:0000313" key="1">
    <source>
        <dbReference type="EMBL" id="QGH33586.1"/>
    </source>
</evidence>
<sequence>MDNIKAVMDDARTGEFYEWKVNPESKAGISKIELPIPKKVKKRRDVF</sequence>
<dbReference type="EMBL" id="CP045915">
    <property type="protein sequence ID" value="QGH33586.1"/>
    <property type="molecule type" value="Genomic_DNA"/>
</dbReference>
<gene>
    <name evidence="1" type="ORF">GI584_05955</name>
</gene>
<accession>A0A5Q2TG09</accession>
<evidence type="ECO:0000313" key="2">
    <source>
        <dbReference type="Proteomes" id="UP000339690"/>
    </source>
</evidence>
<name>A0A5Q2TG09_9BACI</name>
<reference evidence="1 2" key="1">
    <citation type="submission" date="2019-11" db="EMBL/GenBank/DDBJ databases">
        <title>Gracilibacillus salitolerans sp. nov., a moderate halophile isolated from a saline soil in northwest China.</title>
        <authorList>
            <person name="Gan L."/>
        </authorList>
    </citation>
    <scope>NUCLEOTIDE SEQUENCE [LARGE SCALE GENOMIC DNA]</scope>
    <source>
        <strain evidence="1 2">SCU50</strain>
    </source>
</reference>
<protein>
    <submittedName>
        <fullName evidence="1">Uncharacterized protein</fullName>
    </submittedName>
</protein>
<dbReference type="AlphaFoldDB" id="A0A5Q2TG09"/>
<proteinExistence type="predicted"/>
<dbReference type="RefSeq" id="WP_153790601.1">
    <property type="nucleotide sequence ID" value="NZ_CP045915.1"/>
</dbReference>
<dbReference type="Proteomes" id="UP000339690">
    <property type="component" value="Chromosome"/>
</dbReference>